<dbReference type="Proteomes" id="UP000280298">
    <property type="component" value="Chromosome"/>
</dbReference>
<name>A0A3S9MLH7_9ACTN</name>
<dbReference type="RefSeq" id="WP_126398955.1">
    <property type="nucleotide sequence ID" value="NZ_CP034539.1"/>
</dbReference>
<protein>
    <recommendedName>
        <fullName evidence="3">Alpha/beta hydrolase</fullName>
    </recommendedName>
</protein>
<dbReference type="InterPro" id="IPR029058">
    <property type="entry name" value="AB_hydrolase_fold"/>
</dbReference>
<evidence type="ECO:0000313" key="1">
    <source>
        <dbReference type="EMBL" id="AZQ40055.1"/>
    </source>
</evidence>
<reference evidence="1 2" key="1">
    <citation type="journal article" date="2019" name="Int. J. Syst. Evol. Microbiol.">
        <title>Streptomyces cyaneochromogenes sp. nov., a blue pigment-producing actinomycete from manganese-contaminated soil.</title>
        <authorList>
            <person name="Tang X."/>
            <person name="Zhao J."/>
            <person name="Li K."/>
            <person name="Chen Z."/>
            <person name="Sun Y."/>
            <person name="Gao J."/>
        </authorList>
    </citation>
    <scope>NUCLEOTIDE SEQUENCE [LARGE SCALE GENOMIC DNA]</scope>
    <source>
        <strain evidence="1 2">MK-45</strain>
    </source>
</reference>
<dbReference type="AlphaFoldDB" id="A0A3S9MLH7"/>
<dbReference type="SUPFAM" id="SSF53474">
    <property type="entry name" value="alpha/beta-Hydrolases"/>
    <property type="match status" value="1"/>
</dbReference>
<gene>
    <name evidence="1" type="ORF">EJ357_47290</name>
</gene>
<dbReference type="OrthoDB" id="9765647at2"/>
<evidence type="ECO:0008006" key="3">
    <source>
        <dbReference type="Google" id="ProtNLM"/>
    </source>
</evidence>
<dbReference type="EMBL" id="CP034539">
    <property type="protein sequence ID" value="AZQ40055.1"/>
    <property type="molecule type" value="Genomic_DNA"/>
</dbReference>
<dbReference type="Gene3D" id="3.40.50.1820">
    <property type="entry name" value="alpha/beta hydrolase"/>
    <property type="match status" value="1"/>
</dbReference>
<sequence length="120" mass="12708">MPPEQAQTWVTEAAENHTDPRINAAFLLAPSLGPLLAEASLSAITQPVAVCWADADTTAPPTTNAHRYTAAIPAATGFSAGADTGHYTFVNDDPQDIPTRDRVAAAAAAFFDRHLRRPGR</sequence>
<organism evidence="1 2">
    <name type="scientific">Streptomyces cyaneochromogenes</name>
    <dbReference type="NCBI Taxonomy" id="2496836"/>
    <lineage>
        <taxon>Bacteria</taxon>
        <taxon>Bacillati</taxon>
        <taxon>Actinomycetota</taxon>
        <taxon>Actinomycetes</taxon>
        <taxon>Kitasatosporales</taxon>
        <taxon>Streptomycetaceae</taxon>
        <taxon>Streptomyces</taxon>
    </lineage>
</organism>
<proteinExistence type="predicted"/>
<dbReference type="KEGG" id="scya:EJ357_47290"/>
<accession>A0A3S9MLH7</accession>
<evidence type="ECO:0000313" key="2">
    <source>
        <dbReference type="Proteomes" id="UP000280298"/>
    </source>
</evidence>
<keyword evidence="2" id="KW-1185">Reference proteome</keyword>